<reference evidence="1 2" key="1">
    <citation type="submission" date="2018-05" db="EMBL/GenBank/DDBJ databases">
        <title>Genomic Encyclopedia of Type Strains, Phase IV (KMG-IV): sequencing the most valuable type-strain genomes for metagenomic binning, comparative biology and taxonomic classification.</title>
        <authorList>
            <person name="Goeker M."/>
        </authorList>
    </citation>
    <scope>NUCLEOTIDE SEQUENCE [LARGE SCALE GENOMIC DNA]</scope>
    <source>
        <strain evidence="1 2">DSM 3183</strain>
    </source>
</reference>
<proteinExistence type="predicted"/>
<protein>
    <submittedName>
        <fullName evidence="1">L,D-transpeptidase-like protein</fullName>
    </submittedName>
</protein>
<gene>
    <name evidence="1" type="ORF">C7451_1045</name>
</gene>
<evidence type="ECO:0000313" key="2">
    <source>
        <dbReference type="Proteomes" id="UP000248014"/>
    </source>
</evidence>
<dbReference type="RefSeq" id="WP_244181637.1">
    <property type="nucleotide sequence ID" value="NZ_QJJM01000004.1"/>
</dbReference>
<organism evidence="1 2">
    <name type="scientific">Blastomonas natatoria</name>
    <dbReference type="NCBI Taxonomy" id="34015"/>
    <lineage>
        <taxon>Bacteria</taxon>
        <taxon>Pseudomonadati</taxon>
        <taxon>Pseudomonadota</taxon>
        <taxon>Alphaproteobacteria</taxon>
        <taxon>Sphingomonadales</taxon>
        <taxon>Sphingomonadaceae</taxon>
        <taxon>Blastomonas</taxon>
    </lineage>
</organism>
<evidence type="ECO:0000313" key="1">
    <source>
        <dbReference type="EMBL" id="PXW77512.1"/>
    </source>
</evidence>
<dbReference type="InterPro" id="IPR032676">
    <property type="entry name" value="YkuD_2"/>
</dbReference>
<dbReference type="PANTHER" id="PTHR38477">
    <property type="entry name" value="HYPOTHETICAL EXPORTED PROTEIN"/>
    <property type="match status" value="1"/>
</dbReference>
<dbReference type="Proteomes" id="UP000248014">
    <property type="component" value="Unassembled WGS sequence"/>
</dbReference>
<name>A0A2V3V6Q8_9SPHN</name>
<dbReference type="Pfam" id="PF13645">
    <property type="entry name" value="YkuD_2"/>
    <property type="match status" value="1"/>
</dbReference>
<dbReference type="AlphaFoldDB" id="A0A2V3V6Q8"/>
<accession>A0A2V3V6Q8</accession>
<sequence length="181" mass="18968">MAVPSAFAAARSSPTPDLLGQAKAALDQHKTKVLHRDFIGLVDFAAPSGKPRFQVVDLANGRIVANSLVAHGRGSDPANTGFLQRFSNDPGSNASSGGSFLMGETYIGKYGRSARLHGLEPQNDMAFARAIVIHSADYVSQAMAAASGRVGRSFGCFTVPHDDIGTVLALLGPGRLLYSAR</sequence>
<dbReference type="PANTHER" id="PTHR38477:SF1">
    <property type="entry name" value="MUREIN L,D-TRANSPEPTIDASE CATALYTIC DOMAIN FAMILY PROTEIN"/>
    <property type="match status" value="1"/>
</dbReference>
<dbReference type="EMBL" id="QJJM01000004">
    <property type="protein sequence ID" value="PXW77512.1"/>
    <property type="molecule type" value="Genomic_DNA"/>
</dbReference>
<keyword evidence="2" id="KW-1185">Reference proteome</keyword>
<comment type="caution">
    <text evidence="1">The sequence shown here is derived from an EMBL/GenBank/DDBJ whole genome shotgun (WGS) entry which is preliminary data.</text>
</comment>